<evidence type="ECO:0000256" key="1">
    <source>
        <dbReference type="SAM" id="Phobius"/>
    </source>
</evidence>
<protein>
    <submittedName>
        <fullName evidence="2">Uncharacterized protein</fullName>
    </submittedName>
</protein>
<evidence type="ECO:0000313" key="3">
    <source>
        <dbReference type="Proteomes" id="UP000198734"/>
    </source>
</evidence>
<dbReference type="EMBL" id="FOXU01000002">
    <property type="protein sequence ID" value="SFQ33690.1"/>
    <property type="molecule type" value="Genomic_DNA"/>
</dbReference>
<reference evidence="3" key="1">
    <citation type="submission" date="2016-10" db="EMBL/GenBank/DDBJ databases">
        <authorList>
            <person name="Varghese N."/>
            <person name="Submissions S."/>
        </authorList>
    </citation>
    <scope>NUCLEOTIDE SEQUENCE [LARGE SCALE GENOMIC DNA]</scope>
    <source>
        <strain evidence="3">DSM 11706</strain>
    </source>
</reference>
<name>A0A1I5XP48_9BACI</name>
<proteinExistence type="predicted"/>
<evidence type="ECO:0000313" key="2">
    <source>
        <dbReference type="EMBL" id="SFQ33690.1"/>
    </source>
</evidence>
<dbReference type="OrthoDB" id="1625483at2"/>
<dbReference type="RefSeq" id="WP_093536039.1">
    <property type="nucleotide sequence ID" value="NZ_FOXU01000002.1"/>
</dbReference>
<keyword evidence="1" id="KW-1133">Transmembrane helix</keyword>
<dbReference type="STRING" id="126156.SAMN05421670_1640"/>
<feature type="transmembrane region" description="Helical" evidence="1">
    <location>
        <begin position="32"/>
        <end position="54"/>
    </location>
</feature>
<keyword evidence="1" id="KW-0812">Transmembrane</keyword>
<feature type="transmembrane region" description="Helical" evidence="1">
    <location>
        <begin position="66"/>
        <end position="86"/>
    </location>
</feature>
<keyword evidence="1" id="KW-0472">Membrane</keyword>
<dbReference type="Proteomes" id="UP000198734">
    <property type="component" value="Unassembled WGS sequence"/>
</dbReference>
<accession>A0A1I5XP48</accession>
<gene>
    <name evidence="2" type="ORF">SAMN05421670_1640</name>
</gene>
<organism evidence="2 3">
    <name type="scientific">Psychrobacillus psychrotolerans</name>
    <dbReference type="NCBI Taxonomy" id="126156"/>
    <lineage>
        <taxon>Bacteria</taxon>
        <taxon>Bacillati</taxon>
        <taxon>Bacillota</taxon>
        <taxon>Bacilli</taxon>
        <taxon>Bacillales</taxon>
        <taxon>Bacillaceae</taxon>
        <taxon>Psychrobacillus</taxon>
    </lineage>
</organism>
<keyword evidence="3" id="KW-1185">Reference proteome</keyword>
<sequence>MADNHKSPTTDLNKKTKTYLEILGDTILPNQLLFAVLISVGISLGGYNIGLWLLPSIASESMVASYSLLIGILGSVFSLVLCSILFKPKRILVEEETSSESMKQVFEDLQLDPLEELELIENDPITKKELEEFGVLNSFLALREEQKK</sequence>
<dbReference type="AlphaFoldDB" id="A0A1I5XP48"/>